<evidence type="ECO:0000256" key="7">
    <source>
        <dbReference type="ARBA" id="ARBA00023136"/>
    </source>
</evidence>
<feature type="transmembrane region" description="Helical" evidence="9">
    <location>
        <begin position="324"/>
        <end position="345"/>
    </location>
</feature>
<feature type="transmembrane region" description="Helical" evidence="9">
    <location>
        <begin position="108"/>
        <end position="131"/>
    </location>
</feature>
<gene>
    <name evidence="10" type="ORF">Cci01nite_72640</name>
</gene>
<dbReference type="EMBL" id="BONH01000048">
    <property type="protein sequence ID" value="GIG02171.1"/>
    <property type="molecule type" value="Genomic_DNA"/>
</dbReference>
<keyword evidence="2" id="KW-1003">Cell membrane</keyword>
<dbReference type="GO" id="GO:0016763">
    <property type="term" value="F:pentosyltransferase activity"/>
    <property type="evidence" value="ECO:0007669"/>
    <property type="project" value="TreeGrafter"/>
</dbReference>
<feature type="transmembrane region" description="Helical" evidence="9">
    <location>
        <begin position="80"/>
        <end position="102"/>
    </location>
</feature>
<proteinExistence type="predicted"/>
<feature type="transmembrane region" description="Helical" evidence="9">
    <location>
        <begin position="205"/>
        <end position="224"/>
    </location>
</feature>
<dbReference type="AlphaFoldDB" id="A0A8J3P5D5"/>
<accession>A0A8J3P5D5</accession>
<dbReference type="Proteomes" id="UP000659904">
    <property type="component" value="Unassembled WGS sequence"/>
</dbReference>
<comment type="subcellular location">
    <subcellularLocation>
        <location evidence="1">Cell membrane</location>
        <topology evidence="1">Multi-pass membrane protein</topology>
    </subcellularLocation>
</comment>
<evidence type="ECO:0000256" key="4">
    <source>
        <dbReference type="ARBA" id="ARBA00022679"/>
    </source>
</evidence>
<dbReference type="PANTHER" id="PTHR33908">
    <property type="entry name" value="MANNOSYLTRANSFERASE YKCB-RELATED"/>
    <property type="match status" value="1"/>
</dbReference>
<reference evidence="10 11" key="1">
    <citation type="submission" date="2021-01" db="EMBL/GenBank/DDBJ databases">
        <title>Whole genome shotgun sequence of Catellatospora citrea NBRC 14495.</title>
        <authorList>
            <person name="Komaki H."/>
            <person name="Tamura T."/>
        </authorList>
    </citation>
    <scope>NUCLEOTIDE SEQUENCE [LARGE SCALE GENOMIC DNA]</scope>
    <source>
        <strain evidence="10 11">NBRC 14495</strain>
    </source>
</reference>
<keyword evidence="3" id="KW-0328">Glycosyltransferase</keyword>
<feature type="transmembrane region" description="Helical" evidence="9">
    <location>
        <begin position="282"/>
        <end position="312"/>
    </location>
</feature>
<evidence type="ECO:0008006" key="12">
    <source>
        <dbReference type="Google" id="ProtNLM"/>
    </source>
</evidence>
<evidence type="ECO:0000313" key="10">
    <source>
        <dbReference type="EMBL" id="GIG02171.1"/>
    </source>
</evidence>
<evidence type="ECO:0000313" key="11">
    <source>
        <dbReference type="Proteomes" id="UP000659904"/>
    </source>
</evidence>
<dbReference type="GO" id="GO:0009103">
    <property type="term" value="P:lipopolysaccharide biosynthetic process"/>
    <property type="evidence" value="ECO:0007669"/>
    <property type="project" value="UniProtKB-ARBA"/>
</dbReference>
<dbReference type="RefSeq" id="WP_120318219.1">
    <property type="nucleotide sequence ID" value="NZ_BONH01000048.1"/>
</dbReference>
<keyword evidence="5 9" id="KW-0812">Transmembrane</keyword>
<organism evidence="10 11">
    <name type="scientific">Catellatospora citrea</name>
    <dbReference type="NCBI Taxonomy" id="53366"/>
    <lineage>
        <taxon>Bacteria</taxon>
        <taxon>Bacillati</taxon>
        <taxon>Actinomycetota</taxon>
        <taxon>Actinomycetes</taxon>
        <taxon>Micromonosporales</taxon>
        <taxon>Micromonosporaceae</taxon>
        <taxon>Catellatospora</taxon>
    </lineage>
</organism>
<keyword evidence="7 9" id="KW-0472">Membrane</keyword>
<evidence type="ECO:0000256" key="2">
    <source>
        <dbReference type="ARBA" id="ARBA00022475"/>
    </source>
</evidence>
<evidence type="ECO:0000256" key="1">
    <source>
        <dbReference type="ARBA" id="ARBA00004651"/>
    </source>
</evidence>
<dbReference type="PANTHER" id="PTHR33908:SF11">
    <property type="entry name" value="MEMBRANE PROTEIN"/>
    <property type="match status" value="1"/>
</dbReference>
<protein>
    <recommendedName>
        <fullName evidence="12">Dolichyl-phosphate-mannose-protein mannosyltransferase</fullName>
    </recommendedName>
</protein>
<feature type="transmembrane region" description="Helical" evidence="9">
    <location>
        <begin position="258"/>
        <end position="276"/>
    </location>
</feature>
<feature type="transmembrane region" description="Helical" evidence="9">
    <location>
        <begin position="456"/>
        <end position="480"/>
    </location>
</feature>
<evidence type="ECO:0000256" key="8">
    <source>
        <dbReference type="SAM" id="MobiDB-lite"/>
    </source>
</evidence>
<keyword evidence="11" id="KW-1185">Reference proteome</keyword>
<evidence type="ECO:0000256" key="9">
    <source>
        <dbReference type="SAM" id="Phobius"/>
    </source>
</evidence>
<feature type="transmembrane region" description="Helical" evidence="9">
    <location>
        <begin position="431"/>
        <end position="449"/>
    </location>
</feature>
<sequence>MPQPTLPSPSSADIRAESDDSPVGQPTEGAVAARLSLGPILIMAAVGVMIVAFLAYSFARVTIDFGIFSHPPIYGHWLPVLEQTALLMIPAALLLSAVAWLVTSRRQMPTWLAISLLIVVGVGVAAAVAMVRGDLDQLIRGVSTDPDSPYYTSDLHYVEEYGIRGFVEHHPDLVPEFHAYNSKTHPAGIHLVLHVLYKVLGAHPLRVATVIAFIGMAAAANAWAMGRVLGGERAGRIAAVLFVAAPGPLMLAYTSMDAVYATAMTAAAALFMVALHRRSATLAALGGAALAAATLLTYATAFIALATALAAIVQLRRVREIARLLGAAALGGVVTLALARLLLGFDILAAYNSSPPSGHPYDPYWVFGAPAAWLIYAGLPIAALGVYGLGKRFPDARKASLPLVIVLLMVVWAALPAEWTKLRPGEVERTWAFLYPMLAATAGLVVDRWTRHTGRLVAGLVVVTLVVISLVQTTVIQALWDNVF</sequence>
<dbReference type="GO" id="GO:0005886">
    <property type="term" value="C:plasma membrane"/>
    <property type="evidence" value="ECO:0007669"/>
    <property type="project" value="UniProtKB-SubCell"/>
</dbReference>
<evidence type="ECO:0000256" key="5">
    <source>
        <dbReference type="ARBA" id="ARBA00022692"/>
    </source>
</evidence>
<dbReference type="InterPro" id="IPR050297">
    <property type="entry name" value="LipidA_mod_glycosyltrf_83"/>
</dbReference>
<keyword evidence="4" id="KW-0808">Transferase</keyword>
<feature type="transmembrane region" description="Helical" evidence="9">
    <location>
        <begin position="401"/>
        <end position="419"/>
    </location>
</feature>
<keyword evidence="6 9" id="KW-1133">Transmembrane helix</keyword>
<comment type="caution">
    <text evidence="10">The sequence shown here is derived from an EMBL/GenBank/DDBJ whole genome shotgun (WGS) entry which is preliminary data.</text>
</comment>
<feature type="transmembrane region" description="Helical" evidence="9">
    <location>
        <begin position="40"/>
        <end position="59"/>
    </location>
</feature>
<name>A0A8J3P5D5_9ACTN</name>
<evidence type="ECO:0000256" key="3">
    <source>
        <dbReference type="ARBA" id="ARBA00022676"/>
    </source>
</evidence>
<feature type="region of interest" description="Disordered" evidence="8">
    <location>
        <begin position="1"/>
        <end position="26"/>
    </location>
</feature>
<evidence type="ECO:0000256" key="6">
    <source>
        <dbReference type="ARBA" id="ARBA00022989"/>
    </source>
</evidence>
<feature type="transmembrane region" description="Helical" evidence="9">
    <location>
        <begin position="365"/>
        <end position="389"/>
    </location>
</feature>